<dbReference type="PANTHER" id="PTHR30330:SF3">
    <property type="entry name" value="TRANSCRIPTIONAL REGULATOR, LRP FAMILY"/>
    <property type="match status" value="1"/>
</dbReference>
<feature type="transmembrane region" description="Helical" evidence="9">
    <location>
        <begin position="216"/>
        <end position="241"/>
    </location>
</feature>
<keyword evidence="8 9" id="KW-0472">Membrane</keyword>
<dbReference type="OrthoDB" id="9806926at2"/>
<feature type="transmembrane region" description="Helical" evidence="9">
    <location>
        <begin position="247"/>
        <end position="267"/>
    </location>
</feature>
<feature type="transmembrane region" description="Helical" evidence="9">
    <location>
        <begin position="186"/>
        <end position="204"/>
    </location>
</feature>
<reference evidence="10 11" key="1">
    <citation type="submission" date="2018-10" db="EMBL/GenBank/DDBJ databases">
        <title>Genomic Encyclopedia of Type Strains, Phase IV (KMG-IV): sequencing the most valuable type-strain genomes for metagenomic binning, comparative biology and taxonomic classification.</title>
        <authorList>
            <person name="Goeker M."/>
        </authorList>
    </citation>
    <scope>NUCLEOTIDE SEQUENCE [LARGE SCALE GENOMIC DNA]</scope>
    <source>
        <strain evidence="10 11">DSM 25080</strain>
    </source>
</reference>
<feature type="transmembrane region" description="Helical" evidence="9">
    <location>
        <begin position="12"/>
        <end position="34"/>
    </location>
</feature>
<dbReference type="PRINTS" id="PR00175">
    <property type="entry name" value="NAALASMPORT"/>
</dbReference>
<feature type="transmembrane region" description="Helical" evidence="9">
    <location>
        <begin position="349"/>
        <end position="371"/>
    </location>
</feature>
<evidence type="ECO:0000256" key="4">
    <source>
        <dbReference type="ARBA" id="ARBA00022475"/>
    </source>
</evidence>
<evidence type="ECO:0000256" key="3">
    <source>
        <dbReference type="ARBA" id="ARBA00022448"/>
    </source>
</evidence>
<feature type="transmembrane region" description="Helical" evidence="9">
    <location>
        <begin position="146"/>
        <end position="166"/>
    </location>
</feature>
<dbReference type="Proteomes" id="UP000267187">
    <property type="component" value="Unassembled WGS sequence"/>
</dbReference>
<gene>
    <name evidence="10" type="ORF">DFR27_1056</name>
</gene>
<evidence type="ECO:0000313" key="10">
    <source>
        <dbReference type="EMBL" id="RMA81247.1"/>
    </source>
</evidence>
<keyword evidence="4" id="KW-1003">Cell membrane</keyword>
<dbReference type="GO" id="GO:0005283">
    <property type="term" value="F:amino acid:sodium symporter activity"/>
    <property type="evidence" value="ECO:0007669"/>
    <property type="project" value="InterPro"/>
</dbReference>
<dbReference type="PANTHER" id="PTHR30330">
    <property type="entry name" value="AGSS FAMILY TRANSPORTER, SODIUM-ALANINE"/>
    <property type="match status" value="1"/>
</dbReference>
<evidence type="ECO:0000313" key="11">
    <source>
        <dbReference type="Proteomes" id="UP000267187"/>
    </source>
</evidence>
<comment type="caution">
    <text evidence="10">The sequence shown here is derived from an EMBL/GenBank/DDBJ whole genome shotgun (WGS) entry which is preliminary data.</text>
</comment>
<comment type="similarity">
    <text evidence="2 9">Belongs to the alanine or glycine:cation symporter (AGCS) (TC 2.A.25) family.</text>
</comment>
<sequence length="450" mass="47337">MLETFVGLLQSLNAIVWGPLTIILILGTGFYLMLGLRLMPIRKLGYGFKQLFSGKKTGATGEISPFNALMTSLSATIGTGNIAGVATAIFVGGPGALFWMWCTALVGMATKYSEAVLAVTYREKDAEGKYVGGPMYYIRNGLGKKFLWLAFAFAFLGTFTGFGIGNTVQANSMAAALENSFGVEKWITAVVLASAVFVVLIGGLKRISEVAGKIVPFMAIAYLFAGLTVLILNASAIPAAFSTIIESAFTGHAAAGGFAGAGIMLALQQGVARGIFSNEAGLGSAAIAHAAAQTDEPVRQGVIAMLGTFIDTIIVCTITGLAIVVTGVWSGGDTGAVLTSQAFDHSLAFGGDIIALGLIVFAFTTILGWSYYGERCAQYLFGTRVIIPFRLLWIAALPCGVLLELDVVWLLADTLNAMMAFPNLIALLLLSPVVFKATQAYFNSLDRDSE</sequence>
<proteinExistence type="inferred from homology"/>
<keyword evidence="11" id="KW-1185">Reference proteome</keyword>
<dbReference type="Gene3D" id="1.20.1740.10">
    <property type="entry name" value="Amino acid/polyamine transporter I"/>
    <property type="match status" value="1"/>
</dbReference>
<dbReference type="InterPro" id="IPR001463">
    <property type="entry name" value="Na/Ala_symport"/>
</dbReference>
<feature type="transmembrane region" description="Helical" evidence="9">
    <location>
        <begin position="302"/>
        <end position="329"/>
    </location>
</feature>
<dbReference type="GO" id="GO:0005886">
    <property type="term" value="C:plasma membrane"/>
    <property type="evidence" value="ECO:0007669"/>
    <property type="project" value="UniProtKB-SubCell"/>
</dbReference>
<name>A0A3M0A9N8_9GAMM</name>
<dbReference type="RefSeq" id="WP_121876396.1">
    <property type="nucleotide sequence ID" value="NZ_REFJ01000002.1"/>
</dbReference>
<keyword evidence="9" id="KW-0997">Cell inner membrane</keyword>
<dbReference type="Pfam" id="PF01235">
    <property type="entry name" value="Na_Ala_symp"/>
    <property type="match status" value="1"/>
</dbReference>
<accession>A0A3M0A9N8</accession>
<evidence type="ECO:0000256" key="6">
    <source>
        <dbReference type="ARBA" id="ARBA00022847"/>
    </source>
</evidence>
<keyword evidence="7 9" id="KW-1133">Transmembrane helix</keyword>
<comment type="subcellular location">
    <subcellularLocation>
        <location evidence="9">Cell inner membrane</location>
        <topology evidence="9">Multi-pass membrane protein</topology>
    </subcellularLocation>
    <subcellularLocation>
        <location evidence="1">Cell membrane</location>
        <topology evidence="1">Multi-pass membrane protein</topology>
    </subcellularLocation>
</comment>
<dbReference type="EMBL" id="REFJ01000002">
    <property type="protein sequence ID" value="RMA81247.1"/>
    <property type="molecule type" value="Genomic_DNA"/>
</dbReference>
<keyword evidence="6 9" id="KW-0769">Symport</keyword>
<evidence type="ECO:0000256" key="1">
    <source>
        <dbReference type="ARBA" id="ARBA00004651"/>
    </source>
</evidence>
<protein>
    <submittedName>
        <fullName evidence="10">AGCS family alanine or glycine:cation symporter</fullName>
    </submittedName>
</protein>
<evidence type="ECO:0000256" key="5">
    <source>
        <dbReference type="ARBA" id="ARBA00022692"/>
    </source>
</evidence>
<dbReference type="NCBIfam" id="TIGR00835">
    <property type="entry name" value="agcS"/>
    <property type="match status" value="1"/>
</dbReference>
<evidence type="ECO:0000256" key="8">
    <source>
        <dbReference type="ARBA" id="ARBA00023136"/>
    </source>
</evidence>
<organism evidence="10 11">
    <name type="scientific">Umboniibacter marinipuniceus</name>
    <dbReference type="NCBI Taxonomy" id="569599"/>
    <lineage>
        <taxon>Bacteria</taxon>
        <taxon>Pseudomonadati</taxon>
        <taxon>Pseudomonadota</taxon>
        <taxon>Gammaproteobacteria</taxon>
        <taxon>Cellvibrionales</taxon>
        <taxon>Cellvibrionaceae</taxon>
        <taxon>Umboniibacter</taxon>
    </lineage>
</organism>
<evidence type="ECO:0000256" key="7">
    <source>
        <dbReference type="ARBA" id="ARBA00022989"/>
    </source>
</evidence>
<feature type="transmembrane region" description="Helical" evidence="9">
    <location>
        <begin position="417"/>
        <end position="435"/>
    </location>
</feature>
<feature type="transmembrane region" description="Helical" evidence="9">
    <location>
        <begin position="391"/>
        <end position="411"/>
    </location>
</feature>
<keyword evidence="3 9" id="KW-0813">Transport</keyword>
<keyword evidence="5 9" id="KW-0812">Transmembrane</keyword>
<evidence type="ECO:0000256" key="2">
    <source>
        <dbReference type="ARBA" id="ARBA00009261"/>
    </source>
</evidence>
<dbReference type="AlphaFoldDB" id="A0A3M0A9N8"/>
<evidence type="ECO:0000256" key="9">
    <source>
        <dbReference type="RuleBase" id="RU363064"/>
    </source>
</evidence>
<dbReference type="FunFam" id="1.20.1740.10:FF:000004">
    <property type="entry name" value="Sodium:alanine symporter family protein"/>
    <property type="match status" value="1"/>
</dbReference>